<evidence type="ECO:0000313" key="2">
    <source>
        <dbReference type="Proteomes" id="UP000460412"/>
    </source>
</evidence>
<dbReference type="Proteomes" id="UP000460412">
    <property type="component" value="Unassembled WGS sequence"/>
</dbReference>
<accession>A0A7X3MHW2</accession>
<dbReference type="EMBL" id="WUQX01000001">
    <property type="protein sequence ID" value="MXP76580.1"/>
    <property type="molecule type" value="Genomic_DNA"/>
</dbReference>
<dbReference type="RefSeq" id="WP_159751695.1">
    <property type="nucleotide sequence ID" value="NZ_WUQX01000001.1"/>
</dbReference>
<reference evidence="1 2" key="1">
    <citation type="submission" date="2019-12" db="EMBL/GenBank/DDBJ databases">
        <title>Sporaefaciens musculi gen. nov., sp. nov., a novel bacterium isolated from the caecum of an obese mouse.</title>
        <authorList>
            <person name="Rasmussen T.S."/>
            <person name="Streidl T."/>
            <person name="Hitch T.C.A."/>
            <person name="Wortmann E."/>
            <person name="Deptula P."/>
            <person name="Hansen M."/>
            <person name="Nielsen D.S."/>
            <person name="Clavel T."/>
            <person name="Vogensen F.K."/>
        </authorList>
    </citation>
    <scope>NUCLEOTIDE SEQUENCE [LARGE SCALE GENOMIC DNA]</scope>
    <source>
        <strain evidence="1 2">WCA-9-b2</strain>
    </source>
</reference>
<name>A0A7X3MHW2_9FIRM</name>
<keyword evidence="2" id="KW-1185">Reference proteome</keyword>
<dbReference type="AlphaFoldDB" id="A0A7X3MHW2"/>
<sequence length="106" mass="12963">MQDKSFEYGGYHFIPERQFTKREDDFFKITRRLKTDRELGFFAADYYGRGSQKFPYSYDDFYAASTDKKCDIFRCVENGRLYVPCQYELQQYMDGKQQERRNAYER</sequence>
<proteinExistence type="predicted"/>
<gene>
    <name evidence="1" type="ORF">GN277_14640</name>
</gene>
<protein>
    <submittedName>
        <fullName evidence="1">Uncharacterized protein</fullName>
    </submittedName>
</protein>
<organism evidence="1 2">
    <name type="scientific">Sporofaciens musculi</name>
    <dbReference type="NCBI Taxonomy" id="2681861"/>
    <lineage>
        <taxon>Bacteria</taxon>
        <taxon>Bacillati</taxon>
        <taxon>Bacillota</taxon>
        <taxon>Clostridia</taxon>
        <taxon>Lachnospirales</taxon>
        <taxon>Lachnospiraceae</taxon>
        <taxon>Sporofaciens</taxon>
    </lineage>
</organism>
<comment type="caution">
    <text evidence="1">The sequence shown here is derived from an EMBL/GenBank/DDBJ whole genome shotgun (WGS) entry which is preliminary data.</text>
</comment>
<evidence type="ECO:0000313" key="1">
    <source>
        <dbReference type="EMBL" id="MXP76580.1"/>
    </source>
</evidence>